<dbReference type="Pfam" id="PF11967">
    <property type="entry name" value="RecO_N"/>
    <property type="match status" value="1"/>
</dbReference>
<dbReference type="Proteomes" id="UP000199236">
    <property type="component" value="Unassembled WGS sequence"/>
</dbReference>
<dbReference type="PANTHER" id="PTHR33991:SF1">
    <property type="entry name" value="DNA REPAIR PROTEIN RECO"/>
    <property type="match status" value="1"/>
</dbReference>
<name>A0A1I5AZK8_9HYPH</name>
<evidence type="ECO:0000256" key="3">
    <source>
        <dbReference type="ARBA" id="ARBA00022763"/>
    </source>
</evidence>
<dbReference type="InterPro" id="IPR037278">
    <property type="entry name" value="ARFGAP/RecO"/>
</dbReference>
<feature type="domain" description="DNA replication/recombination mediator RecO N-terminal" evidence="8">
    <location>
        <begin position="22"/>
        <end position="97"/>
    </location>
</feature>
<dbReference type="Gene3D" id="1.20.1440.120">
    <property type="entry name" value="Recombination protein O, C-terminal domain"/>
    <property type="match status" value="1"/>
</dbReference>
<dbReference type="InterPro" id="IPR003717">
    <property type="entry name" value="RecO"/>
</dbReference>
<dbReference type="SUPFAM" id="SSF50249">
    <property type="entry name" value="Nucleic acid-binding proteins"/>
    <property type="match status" value="1"/>
</dbReference>
<dbReference type="NCBIfam" id="TIGR00613">
    <property type="entry name" value="reco"/>
    <property type="match status" value="1"/>
</dbReference>
<evidence type="ECO:0000256" key="2">
    <source>
        <dbReference type="ARBA" id="ARBA00021310"/>
    </source>
</evidence>
<dbReference type="EMBL" id="FOVR01000001">
    <property type="protein sequence ID" value="SFN67862.1"/>
    <property type="molecule type" value="Genomic_DNA"/>
</dbReference>
<evidence type="ECO:0000256" key="5">
    <source>
        <dbReference type="ARBA" id="ARBA00023204"/>
    </source>
</evidence>
<dbReference type="AlphaFoldDB" id="A0A1I5AZK8"/>
<evidence type="ECO:0000256" key="4">
    <source>
        <dbReference type="ARBA" id="ARBA00023172"/>
    </source>
</evidence>
<dbReference type="InterPro" id="IPR012340">
    <property type="entry name" value="NA-bd_OB-fold"/>
</dbReference>
<protein>
    <recommendedName>
        <fullName evidence="2 7">DNA repair protein RecO</fullName>
    </recommendedName>
    <alternativeName>
        <fullName evidence="6 7">Recombination protein O</fullName>
    </alternativeName>
</protein>
<evidence type="ECO:0000313" key="9">
    <source>
        <dbReference type="EMBL" id="SFN67862.1"/>
    </source>
</evidence>
<keyword evidence="10" id="KW-1185">Reference proteome</keyword>
<evidence type="ECO:0000256" key="1">
    <source>
        <dbReference type="ARBA" id="ARBA00007452"/>
    </source>
</evidence>
<keyword evidence="4 7" id="KW-0233">DNA recombination</keyword>
<dbReference type="PANTHER" id="PTHR33991">
    <property type="entry name" value="DNA REPAIR PROTEIN RECO"/>
    <property type="match status" value="1"/>
</dbReference>
<keyword evidence="3 7" id="KW-0227">DNA damage</keyword>
<evidence type="ECO:0000313" key="10">
    <source>
        <dbReference type="Proteomes" id="UP000199236"/>
    </source>
</evidence>
<reference evidence="9 10" key="1">
    <citation type="submission" date="2016-10" db="EMBL/GenBank/DDBJ databases">
        <authorList>
            <person name="de Groot N.N."/>
        </authorList>
    </citation>
    <scope>NUCLEOTIDE SEQUENCE [LARGE SCALE GENOMIC DNA]</scope>
    <source>
        <strain evidence="9 10">CGMCC 1.9157</strain>
    </source>
</reference>
<evidence type="ECO:0000256" key="6">
    <source>
        <dbReference type="ARBA" id="ARBA00033409"/>
    </source>
</evidence>
<proteinExistence type="inferred from homology"/>
<evidence type="ECO:0000259" key="8">
    <source>
        <dbReference type="Pfam" id="PF11967"/>
    </source>
</evidence>
<keyword evidence="5 7" id="KW-0234">DNA repair</keyword>
<comment type="similarity">
    <text evidence="1 7">Belongs to the RecO family.</text>
</comment>
<dbReference type="InterPro" id="IPR042242">
    <property type="entry name" value="RecO_C"/>
</dbReference>
<organism evidence="9 10">
    <name type="scientific">Cohaesibacter marisflavi</name>
    <dbReference type="NCBI Taxonomy" id="655353"/>
    <lineage>
        <taxon>Bacteria</taxon>
        <taxon>Pseudomonadati</taxon>
        <taxon>Pseudomonadota</taxon>
        <taxon>Alphaproteobacteria</taxon>
        <taxon>Hyphomicrobiales</taxon>
        <taxon>Cohaesibacteraceae</taxon>
    </lineage>
</organism>
<dbReference type="HAMAP" id="MF_00201">
    <property type="entry name" value="RecO"/>
    <property type="match status" value="1"/>
</dbReference>
<dbReference type="Gene3D" id="2.40.50.140">
    <property type="entry name" value="Nucleic acid-binding proteins"/>
    <property type="match status" value="1"/>
</dbReference>
<dbReference type="SUPFAM" id="SSF57863">
    <property type="entry name" value="ArfGap/RecO-like zinc finger"/>
    <property type="match status" value="1"/>
</dbReference>
<sequence>MKREEPHLVLPFFVEPKHLCHMEWTDEAIVLGTKRHGETSVLLEVMTRSHGRVMGLVKGGRSRRQQPVLQPGNSLTVVWRARLENHLGQMTTELLTSRAARLMALPLGTYGMQFISELTRLLPERDAHPYLFQALKVIVDEFEEGDVAGELMVRYELAMLSELGYGLDLEQCAATGRTDDLIYVSPKSGRAVCAEAGKPYHDRMLPLPAFLRGKASSNRVSFEELSQGFELTSFFLDRHVYRPLERNAPDLRKSFIAAVRKDLTLED</sequence>
<dbReference type="Pfam" id="PF02565">
    <property type="entry name" value="RecO_C"/>
    <property type="match status" value="1"/>
</dbReference>
<comment type="function">
    <text evidence="7">Involved in DNA repair and RecF pathway recombination.</text>
</comment>
<accession>A0A1I5AZK8</accession>
<dbReference type="GO" id="GO:0006310">
    <property type="term" value="P:DNA recombination"/>
    <property type="evidence" value="ECO:0007669"/>
    <property type="project" value="UniProtKB-UniRule"/>
</dbReference>
<evidence type="ECO:0000256" key="7">
    <source>
        <dbReference type="HAMAP-Rule" id="MF_00201"/>
    </source>
</evidence>
<dbReference type="GO" id="GO:0043590">
    <property type="term" value="C:bacterial nucleoid"/>
    <property type="evidence" value="ECO:0007669"/>
    <property type="project" value="TreeGrafter"/>
</dbReference>
<gene>
    <name evidence="7" type="primary">recO</name>
    <name evidence="9" type="ORF">SAMN04488056_101665</name>
</gene>
<dbReference type="STRING" id="655353.SAMN04488056_101665"/>
<dbReference type="InterPro" id="IPR022572">
    <property type="entry name" value="DNA_rep/recomb_RecO_N"/>
</dbReference>
<dbReference type="GO" id="GO:0006302">
    <property type="term" value="P:double-strand break repair"/>
    <property type="evidence" value="ECO:0007669"/>
    <property type="project" value="TreeGrafter"/>
</dbReference>